<dbReference type="Gramene" id="OMO59781">
    <property type="protein sequence ID" value="OMO59781"/>
    <property type="gene ID" value="CCACVL1_24614"/>
</dbReference>
<dbReference type="EMBL" id="AWWV01013863">
    <property type="protein sequence ID" value="OMO59781.1"/>
    <property type="molecule type" value="Genomic_DNA"/>
</dbReference>
<sequence length="26" mass="2877">MSSVSRGTLTLTDLRRFDRLSDPVGP</sequence>
<dbReference type="Proteomes" id="UP000188268">
    <property type="component" value="Unassembled WGS sequence"/>
</dbReference>
<keyword evidence="2" id="KW-1185">Reference proteome</keyword>
<comment type="caution">
    <text evidence="1">The sequence shown here is derived from an EMBL/GenBank/DDBJ whole genome shotgun (WGS) entry which is preliminary data.</text>
</comment>
<reference evidence="1 2" key="1">
    <citation type="submission" date="2013-09" db="EMBL/GenBank/DDBJ databases">
        <title>Corchorus capsularis genome sequencing.</title>
        <authorList>
            <person name="Alam M."/>
            <person name="Haque M.S."/>
            <person name="Islam M.S."/>
            <person name="Emdad E.M."/>
            <person name="Islam M.M."/>
            <person name="Ahmed B."/>
            <person name="Halim A."/>
            <person name="Hossen Q.M.M."/>
            <person name="Hossain M.Z."/>
            <person name="Ahmed R."/>
            <person name="Khan M.M."/>
            <person name="Islam R."/>
            <person name="Rashid M.M."/>
            <person name="Khan S.A."/>
            <person name="Rahman M.S."/>
            <person name="Alam M."/>
        </authorList>
    </citation>
    <scope>NUCLEOTIDE SEQUENCE [LARGE SCALE GENOMIC DNA]</scope>
    <source>
        <strain evidence="2">cv. CVL-1</strain>
        <tissue evidence="1">Whole seedling</tissue>
    </source>
</reference>
<gene>
    <name evidence="1" type="ORF">CCACVL1_24614</name>
</gene>
<organism evidence="1 2">
    <name type="scientific">Corchorus capsularis</name>
    <name type="common">Jute</name>
    <dbReference type="NCBI Taxonomy" id="210143"/>
    <lineage>
        <taxon>Eukaryota</taxon>
        <taxon>Viridiplantae</taxon>
        <taxon>Streptophyta</taxon>
        <taxon>Embryophyta</taxon>
        <taxon>Tracheophyta</taxon>
        <taxon>Spermatophyta</taxon>
        <taxon>Magnoliopsida</taxon>
        <taxon>eudicotyledons</taxon>
        <taxon>Gunneridae</taxon>
        <taxon>Pentapetalae</taxon>
        <taxon>rosids</taxon>
        <taxon>malvids</taxon>
        <taxon>Malvales</taxon>
        <taxon>Malvaceae</taxon>
        <taxon>Grewioideae</taxon>
        <taxon>Apeibeae</taxon>
        <taxon>Corchorus</taxon>
    </lineage>
</organism>
<proteinExistence type="predicted"/>
<evidence type="ECO:0000313" key="1">
    <source>
        <dbReference type="EMBL" id="OMO59781.1"/>
    </source>
</evidence>
<protein>
    <submittedName>
        <fullName evidence="1">Uncharacterized protein</fullName>
    </submittedName>
</protein>
<name>A0A1R3GNY4_COCAP</name>
<dbReference type="AlphaFoldDB" id="A0A1R3GNY4"/>
<accession>A0A1R3GNY4</accession>
<evidence type="ECO:0000313" key="2">
    <source>
        <dbReference type="Proteomes" id="UP000188268"/>
    </source>
</evidence>